<dbReference type="GO" id="GO:0006310">
    <property type="term" value="P:DNA recombination"/>
    <property type="evidence" value="ECO:0007669"/>
    <property type="project" value="UniProtKB-UniRule"/>
</dbReference>
<gene>
    <name evidence="6" type="primary">rdgC</name>
    <name evidence="7" type="ORF">HNQ59_001812</name>
</gene>
<dbReference type="Pfam" id="PF04381">
    <property type="entry name" value="RdgC"/>
    <property type="match status" value="1"/>
</dbReference>
<name>A0A840MQR2_9PROT</name>
<keyword evidence="8" id="KW-1185">Reference proteome</keyword>
<protein>
    <recommendedName>
        <fullName evidence="3 6">Recombination-associated protein RdgC</fullName>
    </recommendedName>
</protein>
<keyword evidence="4 6" id="KW-0963">Cytoplasm</keyword>
<organism evidence="7 8">
    <name type="scientific">Chitinivorax tropicus</name>
    <dbReference type="NCBI Taxonomy" id="714531"/>
    <lineage>
        <taxon>Bacteria</taxon>
        <taxon>Pseudomonadati</taxon>
        <taxon>Pseudomonadota</taxon>
        <taxon>Betaproteobacteria</taxon>
        <taxon>Chitinivorax</taxon>
    </lineage>
</organism>
<evidence type="ECO:0000313" key="7">
    <source>
        <dbReference type="EMBL" id="MBB5018523.1"/>
    </source>
</evidence>
<dbReference type="InterPro" id="IPR007476">
    <property type="entry name" value="RdgC"/>
</dbReference>
<dbReference type="PANTHER" id="PTHR38103:SF1">
    <property type="entry name" value="RECOMBINATION-ASSOCIATED PROTEIN RDGC"/>
    <property type="match status" value="1"/>
</dbReference>
<evidence type="ECO:0000256" key="6">
    <source>
        <dbReference type="HAMAP-Rule" id="MF_00194"/>
    </source>
</evidence>
<dbReference type="GO" id="GO:0000018">
    <property type="term" value="P:regulation of DNA recombination"/>
    <property type="evidence" value="ECO:0007669"/>
    <property type="project" value="TreeGrafter"/>
</dbReference>
<dbReference type="GO" id="GO:0005737">
    <property type="term" value="C:cytoplasm"/>
    <property type="evidence" value="ECO:0007669"/>
    <property type="project" value="UniProtKB-UniRule"/>
</dbReference>
<dbReference type="NCBIfam" id="NF001463">
    <property type="entry name" value="PRK00321.1-4"/>
    <property type="match status" value="1"/>
</dbReference>
<comment type="caution">
    <text evidence="7">The sequence shown here is derived from an EMBL/GenBank/DDBJ whole genome shotgun (WGS) entry which is preliminary data.</text>
</comment>
<proteinExistence type="inferred from homology"/>
<comment type="subcellular location">
    <subcellularLocation>
        <location evidence="1 6">Cytoplasm</location>
        <location evidence="1 6">Nucleoid</location>
    </subcellularLocation>
</comment>
<dbReference type="GO" id="GO:0003690">
    <property type="term" value="F:double-stranded DNA binding"/>
    <property type="evidence" value="ECO:0007669"/>
    <property type="project" value="TreeGrafter"/>
</dbReference>
<dbReference type="NCBIfam" id="NF001464">
    <property type="entry name" value="PRK00321.1-5"/>
    <property type="match status" value="1"/>
</dbReference>
<dbReference type="AlphaFoldDB" id="A0A840MQR2"/>
<evidence type="ECO:0000256" key="2">
    <source>
        <dbReference type="ARBA" id="ARBA00008657"/>
    </source>
</evidence>
<accession>A0A840MQR2</accession>
<keyword evidence="5 6" id="KW-0233">DNA recombination</keyword>
<comment type="similarity">
    <text evidence="2 6">Belongs to the RdgC family.</text>
</comment>
<evidence type="ECO:0000256" key="1">
    <source>
        <dbReference type="ARBA" id="ARBA00004453"/>
    </source>
</evidence>
<evidence type="ECO:0000256" key="3">
    <source>
        <dbReference type="ARBA" id="ARBA00022296"/>
    </source>
</evidence>
<dbReference type="PANTHER" id="PTHR38103">
    <property type="entry name" value="RECOMBINATION-ASSOCIATED PROTEIN RDGC"/>
    <property type="match status" value="1"/>
</dbReference>
<comment type="function">
    <text evidence="6">May be involved in recombination.</text>
</comment>
<reference evidence="7 8" key="1">
    <citation type="submission" date="2020-08" db="EMBL/GenBank/DDBJ databases">
        <title>Genomic Encyclopedia of Type Strains, Phase IV (KMG-IV): sequencing the most valuable type-strain genomes for metagenomic binning, comparative biology and taxonomic classification.</title>
        <authorList>
            <person name="Goeker M."/>
        </authorList>
    </citation>
    <scope>NUCLEOTIDE SEQUENCE [LARGE SCALE GENOMIC DNA]</scope>
    <source>
        <strain evidence="7 8">DSM 27165</strain>
    </source>
</reference>
<evidence type="ECO:0000256" key="4">
    <source>
        <dbReference type="ARBA" id="ARBA00022490"/>
    </source>
</evidence>
<sequence length="303" mass="34206">MWFKNLQLFRLQAEFNLDAGQIEDGLRRAQFQRCGKMEMSSIGFRAPRPKLSDALVYPVHGCYLVALAAEDKILPASVVKEMVEVKVTEIEEQQDRKVGKKERRDLAERVTEELLPRAFSRVRQTWAYIDPANRWVVVDASSPKKGEEMLEWLRKCIDGLRATPLRTQGNASLIMTDWLQTGEPPAIFTIDDDCELKTPGEDGAVVRCSRQDLHADEVRNHLAAGKLVTKLAVTWQDRLSMTVTEDLQIKKLGFLDMLQEQAKESGADNADEQFDANFAIMTGELANLLPELIDVMGGEMPQT</sequence>
<dbReference type="GO" id="GO:0043590">
    <property type="term" value="C:bacterial nucleoid"/>
    <property type="evidence" value="ECO:0007669"/>
    <property type="project" value="TreeGrafter"/>
</dbReference>
<dbReference type="RefSeq" id="WP_184037929.1">
    <property type="nucleotide sequence ID" value="NZ_JACHHY010000009.1"/>
</dbReference>
<dbReference type="HAMAP" id="MF_00194">
    <property type="entry name" value="RdgC"/>
    <property type="match status" value="1"/>
</dbReference>
<evidence type="ECO:0000256" key="5">
    <source>
        <dbReference type="ARBA" id="ARBA00023172"/>
    </source>
</evidence>
<evidence type="ECO:0000313" key="8">
    <source>
        <dbReference type="Proteomes" id="UP000575898"/>
    </source>
</evidence>
<dbReference type="Proteomes" id="UP000575898">
    <property type="component" value="Unassembled WGS sequence"/>
</dbReference>
<dbReference type="EMBL" id="JACHHY010000009">
    <property type="protein sequence ID" value="MBB5018523.1"/>
    <property type="molecule type" value="Genomic_DNA"/>
</dbReference>